<dbReference type="Proteomes" id="UP000184164">
    <property type="component" value="Unassembled WGS sequence"/>
</dbReference>
<dbReference type="RefSeq" id="WP_139249701.1">
    <property type="nucleotide sequence ID" value="NZ_FQUM01000006.1"/>
</dbReference>
<proteinExistence type="predicted"/>
<evidence type="ECO:0000313" key="2">
    <source>
        <dbReference type="Proteomes" id="UP000184164"/>
    </source>
</evidence>
<dbReference type="EMBL" id="FQUM01000006">
    <property type="protein sequence ID" value="SHF51956.1"/>
    <property type="molecule type" value="Genomic_DNA"/>
</dbReference>
<protein>
    <recommendedName>
        <fullName evidence="3">Lipoprotein</fullName>
    </recommendedName>
</protein>
<evidence type="ECO:0000313" key="1">
    <source>
        <dbReference type="EMBL" id="SHF51956.1"/>
    </source>
</evidence>
<evidence type="ECO:0008006" key="3">
    <source>
        <dbReference type="Google" id="ProtNLM"/>
    </source>
</evidence>
<keyword evidence="2" id="KW-1185">Reference proteome</keyword>
<gene>
    <name evidence="1" type="ORF">SAMN05444274_10636</name>
</gene>
<dbReference type="STRING" id="1484053.SAMN05444274_10636"/>
<dbReference type="AlphaFoldDB" id="A0A1M5CBB0"/>
<accession>A0A1M5CBB0</accession>
<sequence length="264" mass="30464">MKFSFFISAVLLALVIAGCGPSDEDKARVKLNLAQSLLEKNDTTAALRHLDSIPRLYPKAVYALNAAKNLVNEVQFDLLHRKEAELDSLKVKVAELEKPFNKEKTEFDRYTQYVHKRQTFQRAWDRSYIQVHLDERGEIYLSSNYHGEKWLDHTALRVYDQGDDAKTEEIPIGSPDNHRSDFMEAKWEKVSYRNGKDNGVMEFIANNADRNLKAVFLGNKYYYIILETYDKQAVKDALALSKALKQRSKLQAEINSLQKQLNIS</sequence>
<name>A0A1M5CBB0_9BACT</name>
<dbReference type="OrthoDB" id="1118012at2"/>
<organism evidence="1 2">
    <name type="scientific">Mariniphaga anaerophila</name>
    <dbReference type="NCBI Taxonomy" id="1484053"/>
    <lineage>
        <taxon>Bacteria</taxon>
        <taxon>Pseudomonadati</taxon>
        <taxon>Bacteroidota</taxon>
        <taxon>Bacteroidia</taxon>
        <taxon>Marinilabiliales</taxon>
        <taxon>Prolixibacteraceae</taxon>
        <taxon>Mariniphaga</taxon>
    </lineage>
</organism>
<dbReference type="PROSITE" id="PS51257">
    <property type="entry name" value="PROKAR_LIPOPROTEIN"/>
    <property type="match status" value="1"/>
</dbReference>
<reference evidence="2" key="1">
    <citation type="submission" date="2016-11" db="EMBL/GenBank/DDBJ databases">
        <authorList>
            <person name="Varghese N."/>
            <person name="Submissions S."/>
        </authorList>
    </citation>
    <scope>NUCLEOTIDE SEQUENCE [LARGE SCALE GENOMIC DNA]</scope>
    <source>
        <strain evidence="2">DSM 26910</strain>
    </source>
</reference>